<keyword evidence="3" id="KW-1185">Reference proteome</keyword>
<evidence type="ECO:0000313" key="3">
    <source>
        <dbReference type="Proteomes" id="UP000671852"/>
    </source>
</evidence>
<reference evidence="2" key="1">
    <citation type="submission" date="2019-11" db="EMBL/GenBank/DDBJ databases">
        <authorList>
            <person name="Kojima H."/>
        </authorList>
    </citation>
    <scope>NUCLEOTIDE SEQUENCE</scope>
    <source>
        <strain evidence="2">H1576</strain>
    </source>
</reference>
<gene>
    <name evidence="2" type="ORF">GJV85_00730</name>
</gene>
<evidence type="ECO:0000313" key="2">
    <source>
        <dbReference type="EMBL" id="QSZ40702.1"/>
    </source>
</evidence>
<accession>A0A975GBQ7</accession>
<dbReference type="Proteomes" id="UP000671852">
    <property type="component" value="Chromosome"/>
</dbReference>
<protein>
    <submittedName>
        <fullName evidence="2">Uncharacterized protein</fullName>
    </submittedName>
</protein>
<sequence>MFMTFKRSSITLFLDPSYKEKIEYDRDKKVDIILSPSLYWVKKVTLPVKSVREVKKLLPSIFEDLLVSGHYSYSAYKTEGGFFIFAYEDKKVLELLSQNEISAADIKSVHFAQSEFKNLESAIKINEENSLYIQDETVVMAPTEWVKEPQDLDLSSLELSKHTIKLQQYGHIVKNSSLYKIAGVFIALIVLVGIEGFITSYKIGKVNDSKEELFSKYKLQSTMMQNRSTLERYKNIYKMQSSVREYISYFLGMRLQADQKITSMEYANKLLTVSISGVSKSNKKAILSVLDSKNVKYTTSLNKESLKVEMKI</sequence>
<reference evidence="2" key="2">
    <citation type="submission" date="2021-04" db="EMBL/GenBank/DDBJ databases">
        <title>Isolation and characterization of a novel species of the genus Sulfurimonas.</title>
        <authorList>
            <person name="Fukui M."/>
        </authorList>
    </citation>
    <scope>NUCLEOTIDE SEQUENCE</scope>
    <source>
        <strain evidence="2">H1576</strain>
    </source>
</reference>
<name>A0A975GBQ7_9BACT</name>
<dbReference type="EMBL" id="CP046072">
    <property type="protein sequence ID" value="QSZ40702.1"/>
    <property type="molecule type" value="Genomic_DNA"/>
</dbReference>
<feature type="transmembrane region" description="Helical" evidence="1">
    <location>
        <begin position="178"/>
        <end position="198"/>
    </location>
</feature>
<keyword evidence="1" id="KW-0812">Transmembrane</keyword>
<dbReference type="RefSeq" id="WP_207561980.1">
    <property type="nucleotide sequence ID" value="NZ_CP046072.1"/>
</dbReference>
<dbReference type="KEGG" id="saqt:GJV85_00730"/>
<keyword evidence="1" id="KW-1133">Transmembrane helix</keyword>
<evidence type="ECO:0000256" key="1">
    <source>
        <dbReference type="SAM" id="Phobius"/>
    </source>
</evidence>
<keyword evidence="1" id="KW-0472">Membrane</keyword>
<organism evidence="2 3">
    <name type="scientific">Sulfurimonas aquatica</name>
    <dbReference type="NCBI Taxonomy" id="2672570"/>
    <lineage>
        <taxon>Bacteria</taxon>
        <taxon>Pseudomonadati</taxon>
        <taxon>Campylobacterota</taxon>
        <taxon>Epsilonproteobacteria</taxon>
        <taxon>Campylobacterales</taxon>
        <taxon>Sulfurimonadaceae</taxon>
        <taxon>Sulfurimonas</taxon>
    </lineage>
</organism>
<dbReference type="AlphaFoldDB" id="A0A975GBQ7"/>
<proteinExistence type="predicted"/>